<dbReference type="Proteomes" id="UP000275078">
    <property type="component" value="Unassembled WGS sequence"/>
</dbReference>
<gene>
    <name evidence="3" type="ORF">BJ508DRAFT_300603</name>
</gene>
<evidence type="ECO:0000313" key="3">
    <source>
        <dbReference type="EMBL" id="RPA88249.1"/>
    </source>
</evidence>
<evidence type="ECO:0000256" key="1">
    <source>
        <dbReference type="SAM" id="Coils"/>
    </source>
</evidence>
<keyword evidence="1" id="KW-0175">Coiled coil</keyword>
<protein>
    <submittedName>
        <fullName evidence="3">Uncharacterized protein</fullName>
    </submittedName>
</protein>
<dbReference type="AlphaFoldDB" id="A0A3N4IQM9"/>
<name>A0A3N4IQM9_ASCIM</name>
<evidence type="ECO:0000256" key="2">
    <source>
        <dbReference type="SAM" id="MobiDB-lite"/>
    </source>
</evidence>
<feature type="region of interest" description="Disordered" evidence="2">
    <location>
        <begin position="16"/>
        <end position="40"/>
    </location>
</feature>
<dbReference type="EMBL" id="ML119645">
    <property type="protein sequence ID" value="RPA88249.1"/>
    <property type="molecule type" value="Genomic_DNA"/>
</dbReference>
<organism evidence="3 4">
    <name type="scientific">Ascobolus immersus RN42</name>
    <dbReference type="NCBI Taxonomy" id="1160509"/>
    <lineage>
        <taxon>Eukaryota</taxon>
        <taxon>Fungi</taxon>
        <taxon>Dikarya</taxon>
        <taxon>Ascomycota</taxon>
        <taxon>Pezizomycotina</taxon>
        <taxon>Pezizomycetes</taxon>
        <taxon>Pezizales</taxon>
        <taxon>Ascobolaceae</taxon>
        <taxon>Ascobolus</taxon>
    </lineage>
</organism>
<feature type="coiled-coil region" evidence="1">
    <location>
        <begin position="330"/>
        <end position="357"/>
    </location>
</feature>
<sequence length="626" mass="68986">MSTCLHLSIRANLAELPTNRTGPETDSAKGTKDIQSSVSQEKAAFGESVLGPLSQQPALDCMDTTVLSPSIQTPVTRLLDGHHEVLQKITALVPFEDEEEEIRQPVISQTFIQPMDEDDALALHPACGMTFAPTQEGARLSVTLPGDSVSWLAIENRFVVMSLIRKDFYELKVVGKVFPWVGDLFNLKYTKSSIVQIAPGSRFRGLDGAGIVVHGMVPIPVCLTEGHPTMIKCLVVDELFPGVPCGAPIEMVIGADYFINTQIGTASLPKSPTWHLRNIIPRKPAAVRIQNGIMAIDICEHMQLPFGQNFNPVEREFRKRSVGKSHDPNARLTQAQKDEIVRKVQDLEARLALEGREGDGASIHQGLSIAFAYQSCLNRSMDLTTAGKLLTFIASSAGTRYCNEMAYYVHDRRDLVCAGLAIYYALRLRSKNGFYFETLKINTTSSILVDDMTKNVQTWHRSNYCLPNGDPIPARAMYAFLVEYARLENITVLYALVGKSEACQKVACYLTTKANELALDGAVYKTDMGDLTEKDKLKQKTMLSKNGHRAIVIENGGCQLLDAPLGLRFKTYEFRIPICEYGKAHLRKKVEELGKSTGVDNSSPALGNIKASIDQELPSVALALPH</sequence>
<proteinExistence type="predicted"/>
<reference evidence="3 4" key="1">
    <citation type="journal article" date="2018" name="Nat. Ecol. Evol.">
        <title>Pezizomycetes genomes reveal the molecular basis of ectomycorrhizal truffle lifestyle.</title>
        <authorList>
            <person name="Murat C."/>
            <person name="Payen T."/>
            <person name="Noel B."/>
            <person name="Kuo A."/>
            <person name="Morin E."/>
            <person name="Chen J."/>
            <person name="Kohler A."/>
            <person name="Krizsan K."/>
            <person name="Balestrini R."/>
            <person name="Da Silva C."/>
            <person name="Montanini B."/>
            <person name="Hainaut M."/>
            <person name="Levati E."/>
            <person name="Barry K.W."/>
            <person name="Belfiori B."/>
            <person name="Cichocki N."/>
            <person name="Clum A."/>
            <person name="Dockter R.B."/>
            <person name="Fauchery L."/>
            <person name="Guy J."/>
            <person name="Iotti M."/>
            <person name="Le Tacon F."/>
            <person name="Lindquist E.A."/>
            <person name="Lipzen A."/>
            <person name="Malagnac F."/>
            <person name="Mello A."/>
            <person name="Molinier V."/>
            <person name="Miyauchi S."/>
            <person name="Poulain J."/>
            <person name="Riccioni C."/>
            <person name="Rubini A."/>
            <person name="Sitrit Y."/>
            <person name="Splivallo R."/>
            <person name="Traeger S."/>
            <person name="Wang M."/>
            <person name="Zifcakova L."/>
            <person name="Wipf D."/>
            <person name="Zambonelli A."/>
            <person name="Paolocci F."/>
            <person name="Nowrousian M."/>
            <person name="Ottonello S."/>
            <person name="Baldrian P."/>
            <person name="Spatafora J.W."/>
            <person name="Henrissat B."/>
            <person name="Nagy L.G."/>
            <person name="Aury J.M."/>
            <person name="Wincker P."/>
            <person name="Grigoriev I.V."/>
            <person name="Bonfante P."/>
            <person name="Martin F.M."/>
        </authorList>
    </citation>
    <scope>NUCLEOTIDE SEQUENCE [LARGE SCALE GENOMIC DNA]</scope>
    <source>
        <strain evidence="3 4">RN42</strain>
    </source>
</reference>
<evidence type="ECO:0000313" key="4">
    <source>
        <dbReference type="Proteomes" id="UP000275078"/>
    </source>
</evidence>
<keyword evidence="4" id="KW-1185">Reference proteome</keyword>
<accession>A0A3N4IQM9</accession>